<dbReference type="InterPro" id="IPR041698">
    <property type="entry name" value="Methyltransf_25"/>
</dbReference>
<dbReference type="STRING" id="930990.A0A067MJ52"/>
<feature type="domain" description="Methyltransferase" evidence="1">
    <location>
        <begin position="82"/>
        <end position="173"/>
    </location>
</feature>
<proteinExistence type="predicted"/>
<dbReference type="InterPro" id="IPR029063">
    <property type="entry name" value="SAM-dependent_MTases_sf"/>
</dbReference>
<dbReference type="InParanoid" id="A0A067MJ52"/>
<dbReference type="AlphaFoldDB" id="A0A067MJ52"/>
<dbReference type="Pfam" id="PF13649">
    <property type="entry name" value="Methyltransf_25"/>
    <property type="match status" value="1"/>
</dbReference>
<dbReference type="Proteomes" id="UP000027195">
    <property type="component" value="Unassembled WGS sequence"/>
</dbReference>
<sequence>MPRATGDSTAGATSDDARTYHSFPGAHYILPADELEKESFILNVWPFTCRLSRLNRQHRLIKRAYDDKLIWAPVNPVPGSAVLDCGTGTGAWLLDLADQVPQGVQFCGIDTESRFFPPSRPDVEFITSSVTALPSEWSSKFQLVHQRLLAVALKASEWPHALLEIKRVLVPEGWAQFEEAGAEPFNWGAGPVTARFHDMMSKLNASRGHIWNVTSHIPGFLADAGFVNVRTEVRGVPLGKWAGKAGCENRDNSIDFIRAVRTPVLKVGGFGYVSTGDEFDHFVAELKDEWDNTPGSKQNFAIFSVQKPAS</sequence>
<organism evidence="2 3">
    <name type="scientific">Botryobasidium botryosum (strain FD-172 SS1)</name>
    <dbReference type="NCBI Taxonomy" id="930990"/>
    <lineage>
        <taxon>Eukaryota</taxon>
        <taxon>Fungi</taxon>
        <taxon>Dikarya</taxon>
        <taxon>Basidiomycota</taxon>
        <taxon>Agaricomycotina</taxon>
        <taxon>Agaricomycetes</taxon>
        <taxon>Cantharellales</taxon>
        <taxon>Botryobasidiaceae</taxon>
        <taxon>Botryobasidium</taxon>
    </lineage>
</organism>
<dbReference type="EMBL" id="KL198030">
    <property type="protein sequence ID" value="KDQ15793.1"/>
    <property type="molecule type" value="Genomic_DNA"/>
</dbReference>
<evidence type="ECO:0000259" key="1">
    <source>
        <dbReference type="Pfam" id="PF13649"/>
    </source>
</evidence>
<dbReference type="SUPFAM" id="SSF53335">
    <property type="entry name" value="S-adenosyl-L-methionine-dependent methyltransferases"/>
    <property type="match status" value="1"/>
</dbReference>
<reference evidence="3" key="1">
    <citation type="journal article" date="2014" name="Proc. Natl. Acad. Sci. U.S.A.">
        <title>Extensive sampling of basidiomycete genomes demonstrates inadequacy of the white-rot/brown-rot paradigm for wood decay fungi.</title>
        <authorList>
            <person name="Riley R."/>
            <person name="Salamov A.A."/>
            <person name="Brown D.W."/>
            <person name="Nagy L.G."/>
            <person name="Floudas D."/>
            <person name="Held B.W."/>
            <person name="Levasseur A."/>
            <person name="Lombard V."/>
            <person name="Morin E."/>
            <person name="Otillar R."/>
            <person name="Lindquist E.A."/>
            <person name="Sun H."/>
            <person name="LaButti K.M."/>
            <person name="Schmutz J."/>
            <person name="Jabbour D."/>
            <person name="Luo H."/>
            <person name="Baker S.E."/>
            <person name="Pisabarro A.G."/>
            <person name="Walton J.D."/>
            <person name="Blanchette R.A."/>
            <person name="Henrissat B."/>
            <person name="Martin F."/>
            <person name="Cullen D."/>
            <person name="Hibbett D.S."/>
            <person name="Grigoriev I.V."/>
        </authorList>
    </citation>
    <scope>NUCLEOTIDE SEQUENCE [LARGE SCALE GENOMIC DNA]</scope>
    <source>
        <strain evidence="3">FD-172 SS1</strain>
    </source>
</reference>
<evidence type="ECO:0000313" key="3">
    <source>
        <dbReference type="Proteomes" id="UP000027195"/>
    </source>
</evidence>
<protein>
    <recommendedName>
        <fullName evidence="1">Methyltransferase domain-containing protein</fullName>
    </recommendedName>
</protein>
<name>A0A067MJ52_BOTB1</name>
<accession>A0A067MJ52</accession>
<dbReference type="HOGENOM" id="CLU_010595_9_3_1"/>
<keyword evidence="3" id="KW-1185">Reference proteome</keyword>
<evidence type="ECO:0000313" key="2">
    <source>
        <dbReference type="EMBL" id="KDQ15793.1"/>
    </source>
</evidence>
<gene>
    <name evidence="2" type="ORF">BOTBODRAFT_623766</name>
</gene>
<dbReference type="OrthoDB" id="184880at2759"/>
<dbReference type="Gene3D" id="3.40.50.150">
    <property type="entry name" value="Vaccinia Virus protein VP39"/>
    <property type="match status" value="1"/>
</dbReference>
<dbReference type="CDD" id="cd02440">
    <property type="entry name" value="AdoMet_MTases"/>
    <property type="match status" value="1"/>
</dbReference>